<dbReference type="Pfam" id="PF03819">
    <property type="entry name" value="MazG"/>
    <property type="match status" value="1"/>
</dbReference>
<sequence length="98" mass="11725">MHLKKAQKWVKDDWERHSKERPEEYLQLIYLFEELGEMAEAIRKKHGKKTKKVKIDLEEEMGDVLISLCTVANQYDVDLEKAFLKSKKKIQQRHKKGL</sequence>
<dbReference type="PIRSF" id="PIRSF036521">
    <property type="entry name" value="UCP036521_pph"/>
    <property type="match status" value="1"/>
</dbReference>
<feature type="domain" description="NTP pyrophosphohydrolase MazG-like" evidence="1">
    <location>
        <begin position="29"/>
        <end position="96"/>
    </location>
</feature>
<dbReference type="PANTHER" id="PTHR42692">
    <property type="entry name" value="NUCLEOTIDE PYROPHOSPHOHYDROLASE"/>
    <property type="match status" value="1"/>
</dbReference>
<reference evidence="2 3" key="1">
    <citation type="submission" date="2018-06" db="EMBL/GenBank/DDBJ databases">
        <title>Extensive metabolic versatility and redundancy in microbially diverse, dynamic hydrothermal sediments.</title>
        <authorList>
            <person name="Dombrowski N."/>
            <person name="Teske A."/>
            <person name="Baker B.J."/>
        </authorList>
    </citation>
    <scope>NUCLEOTIDE SEQUENCE [LARGE SCALE GENOMIC DNA]</scope>
    <source>
        <strain evidence="2">B79_G16</strain>
    </source>
</reference>
<dbReference type="InterPro" id="IPR011411">
    <property type="entry name" value="MazG-related_YvdC"/>
</dbReference>
<organism evidence="2 3">
    <name type="scientific">candidate division Kazan bacterium</name>
    <dbReference type="NCBI Taxonomy" id="2202143"/>
    <lineage>
        <taxon>Bacteria</taxon>
        <taxon>Bacteria division Kazan-3B-28</taxon>
    </lineage>
</organism>
<dbReference type="InterPro" id="IPR047046">
    <property type="entry name" value="YpjD/YvdC"/>
</dbReference>
<name>A0A420ZBG0_UNCK3</name>
<evidence type="ECO:0000313" key="2">
    <source>
        <dbReference type="EMBL" id="RLC36265.1"/>
    </source>
</evidence>
<evidence type="ECO:0000313" key="3">
    <source>
        <dbReference type="Proteomes" id="UP000281261"/>
    </source>
</evidence>
<dbReference type="InterPro" id="IPR004518">
    <property type="entry name" value="MazG-like_dom"/>
</dbReference>
<gene>
    <name evidence="2" type="ORF">DRH29_04915</name>
</gene>
<dbReference type="Proteomes" id="UP000281261">
    <property type="component" value="Unassembled WGS sequence"/>
</dbReference>
<dbReference type="GO" id="GO:0016787">
    <property type="term" value="F:hydrolase activity"/>
    <property type="evidence" value="ECO:0007669"/>
    <property type="project" value="UniProtKB-KW"/>
</dbReference>
<keyword evidence="2" id="KW-0378">Hydrolase</keyword>
<comment type="caution">
    <text evidence="2">The sequence shown here is derived from an EMBL/GenBank/DDBJ whole genome shotgun (WGS) entry which is preliminary data.</text>
</comment>
<dbReference type="AlphaFoldDB" id="A0A420ZBG0"/>
<accession>A0A420ZBG0</accession>
<dbReference type="PANTHER" id="PTHR42692:SF2">
    <property type="entry name" value="IG HYPOTHETICAL 16995"/>
    <property type="match status" value="1"/>
</dbReference>
<evidence type="ECO:0000259" key="1">
    <source>
        <dbReference type="Pfam" id="PF03819"/>
    </source>
</evidence>
<proteinExistence type="predicted"/>
<dbReference type="EMBL" id="QMNG01000070">
    <property type="protein sequence ID" value="RLC36265.1"/>
    <property type="molecule type" value="Genomic_DNA"/>
</dbReference>
<protein>
    <submittedName>
        <fullName evidence="2">Nucleotide pyrophosphohydrolase</fullName>
    </submittedName>
</protein>
<dbReference type="SUPFAM" id="SSF101386">
    <property type="entry name" value="all-alpha NTP pyrophosphatases"/>
    <property type="match status" value="1"/>
</dbReference>
<dbReference type="Gene3D" id="1.10.287.1080">
    <property type="entry name" value="MazG-like"/>
    <property type="match status" value="1"/>
</dbReference>